<gene>
    <name evidence="3" type="ordered locus">KPHS_30820</name>
</gene>
<dbReference type="GO" id="GO:0097367">
    <property type="term" value="F:carbohydrate derivative binding"/>
    <property type="evidence" value="ECO:0007669"/>
    <property type="project" value="InterPro"/>
</dbReference>
<dbReference type="Pfam" id="PF01380">
    <property type="entry name" value="SIS"/>
    <property type="match status" value="1"/>
</dbReference>
<dbReference type="GO" id="GO:1901135">
    <property type="term" value="P:carbohydrate derivative metabolic process"/>
    <property type="evidence" value="ECO:0007669"/>
    <property type="project" value="InterPro"/>
</dbReference>
<dbReference type="Proteomes" id="UP000007841">
    <property type="component" value="Chromosome"/>
</dbReference>
<reference evidence="3 4" key="1">
    <citation type="journal article" date="2012" name="J. Bacteriol.">
        <title>Complete genome sequence of Klebsiella pneumoniae subsp. pneumoniae HS11286, a multidrug-resistant strain isolated from human sputum.</title>
        <authorList>
            <person name="Liu P."/>
            <person name="Li P."/>
            <person name="Jiang X."/>
            <person name="Bi D."/>
            <person name="Xie Y."/>
            <person name="Tai C."/>
            <person name="Deng Z."/>
            <person name="Rajakumar K."/>
            <person name="Ou H.Y."/>
        </authorList>
    </citation>
    <scope>NUCLEOTIDE SEQUENCE [LARGE SCALE GENOMIC DNA]</scope>
    <source>
        <strain evidence="3 4">HS11286</strain>
    </source>
</reference>
<dbReference type="Gene3D" id="1.10.10.10">
    <property type="entry name" value="Winged helix-like DNA-binding domain superfamily/Winged helix DNA-binding domain"/>
    <property type="match status" value="1"/>
</dbReference>
<dbReference type="KEGG" id="kpm:KPHS_30820"/>
<dbReference type="HOGENOM" id="CLU_055769_1_4_6"/>
<dbReference type="CDD" id="cd04795">
    <property type="entry name" value="SIS"/>
    <property type="match status" value="1"/>
</dbReference>
<proteinExistence type="predicted"/>
<dbReference type="SUPFAM" id="SSF53697">
    <property type="entry name" value="SIS domain"/>
    <property type="match status" value="1"/>
</dbReference>
<dbReference type="SMR" id="A0A0H3GPE3"/>
<name>A0A0H3GPE3_KLEPH</name>
<dbReference type="PATRIC" id="fig|1125630.4.peg.3002"/>
<dbReference type="AlphaFoldDB" id="A0A0H3GPE3"/>
<evidence type="ECO:0000259" key="2">
    <source>
        <dbReference type="PROSITE" id="PS51464"/>
    </source>
</evidence>
<dbReference type="STRING" id="1125630.KPHS_30820"/>
<dbReference type="InterPro" id="IPR000281">
    <property type="entry name" value="HTH_RpiR"/>
</dbReference>
<dbReference type="SUPFAM" id="SSF46689">
    <property type="entry name" value="Homeodomain-like"/>
    <property type="match status" value="1"/>
</dbReference>
<dbReference type="Gene3D" id="3.40.50.10490">
    <property type="entry name" value="Glucose-6-phosphate isomerase like protein, domain 1"/>
    <property type="match status" value="1"/>
</dbReference>
<protein>
    <submittedName>
        <fullName evidence="3">Transcriptional regulator</fullName>
    </submittedName>
</protein>
<dbReference type="PROSITE" id="PS51071">
    <property type="entry name" value="HTH_RPIR"/>
    <property type="match status" value="1"/>
</dbReference>
<evidence type="ECO:0000259" key="1">
    <source>
        <dbReference type="PROSITE" id="PS51071"/>
    </source>
</evidence>
<dbReference type="RefSeq" id="YP_005227382.1">
    <property type="nucleotide sequence ID" value="NC_016845.1"/>
</dbReference>
<feature type="domain" description="HTH rpiR-type" evidence="1">
    <location>
        <begin position="23"/>
        <end position="99"/>
    </location>
</feature>
<evidence type="ECO:0000313" key="3">
    <source>
        <dbReference type="EMBL" id="AEW61780.1"/>
    </source>
</evidence>
<dbReference type="GeneID" id="11848103"/>
<accession>A0A0H3GPE3</accession>
<dbReference type="InterPro" id="IPR047640">
    <property type="entry name" value="RpiR-like"/>
</dbReference>
<dbReference type="InterPro" id="IPR046348">
    <property type="entry name" value="SIS_dom_sf"/>
</dbReference>
<feature type="domain" description="SIS" evidence="2">
    <location>
        <begin position="147"/>
        <end position="285"/>
    </location>
</feature>
<dbReference type="PANTHER" id="PTHR30514:SF1">
    <property type="entry name" value="HTH-TYPE TRANSCRIPTIONAL REGULATOR HEXR-RELATED"/>
    <property type="match status" value="1"/>
</dbReference>
<keyword evidence="4" id="KW-1185">Reference proteome</keyword>
<dbReference type="PROSITE" id="PS51464">
    <property type="entry name" value="SIS"/>
    <property type="match status" value="1"/>
</dbReference>
<evidence type="ECO:0000313" key="4">
    <source>
        <dbReference type="Proteomes" id="UP000007841"/>
    </source>
</evidence>
<sequence length="310" mass="33913">MPAGRSRRRPNEKRGKKEKGKVDLFGERYRARAHQLSPRLRAVVSYINDNREVVLEHTAMEIATATQTSDATVVRAIQALGFAGLRELKQTMERWFGTSVTSAEKMRSTVTALSSDVNSSIDFVLEGHQRVCEVLSRADNRAAVAQAVALLSDARQVGIFGIGASGILAEYTARLFSRIGLPAYVMNRTGFSLAEQLIGLQRGDVLIMMGQKSPHREGLTTLREAKRLGIPTILLTQAVDSRFSQEAQVVIDVPRGGDSSRMPLHGTVLVCLEMIVLSVASTTPQKTVKSLKRINDLHRAIGKSGGKRGH</sequence>
<dbReference type="InterPro" id="IPR036388">
    <property type="entry name" value="WH-like_DNA-bd_sf"/>
</dbReference>
<dbReference type="EMBL" id="CP003200">
    <property type="protein sequence ID" value="AEW61780.1"/>
    <property type="molecule type" value="Genomic_DNA"/>
</dbReference>
<dbReference type="Pfam" id="PF01418">
    <property type="entry name" value="HTH_6"/>
    <property type="match status" value="1"/>
</dbReference>
<dbReference type="GO" id="GO:0003677">
    <property type="term" value="F:DNA binding"/>
    <property type="evidence" value="ECO:0007669"/>
    <property type="project" value="InterPro"/>
</dbReference>
<dbReference type="GO" id="GO:0003700">
    <property type="term" value="F:DNA-binding transcription factor activity"/>
    <property type="evidence" value="ECO:0007669"/>
    <property type="project" value="InterPro"/>
</dbReference>
<dbReference type="PANTHER" id="PTHR30514">
    <property type="entry name" value="GLUCOKINASE"/>
    <property type="match status" value="1"/>
</dbReference>
<organism evidence="3 4">
    <name type="scientific">Klebsiella pneumoniae subsp. pneumoniae (strain HS11286)</name>
    <dbReference type="NCBI Taxonomy" id="1125630"/>
    <lineage>
        <taxon>Bacteria</taxon>
        <taxon>Pseudomonadati</taxon>
        <taxon>Pseudomonadota</taxon>
        <taxon>Gammaproteobacteria</taxon>
        <taxon>Enterobacterales</taxon>
        <taxon>Enterobacteriaceae</taxon>
        <taxon>Klebsiella/Raoultella group</taxon>
        <taxon>Klebsiella</taxon>
        <taxon>Klebsiella pneumoniae complex</taxon>
    </lineage>
</organism>
<dbReference type="InterPro" id="IPR001347">
    <property type="entry name" value="SIS_dom"/>
</dbReference>
<dbReference type="InterPro" id="IPR009057">
    <property type="entry name" value="Homeodomain-like_sf"/>
</dbReference>
<dbReference type="RefSeq" id="WP_004154179.1">
    <property type="nucleotide sequence ID" value="NC_016845.1"/>
</dbReference>